<comment type="caution">
    <text evidence="7">The sequence shown here is derived from an EMBL/GenBank/DDBJ whole genome shotgun (WGS) entry which is preliminary data.</text>
</comment>
<dbReference type="EMBL" id="JADGJQ010000005">
    <property type="protein sequence ID" value="KAJ3183847.1"/>
    <property type="molecule type" value="Genomic_DNA"/>
</dbReference>
<evidence type="ECO:0000256" key="6">
    <source>
        <dbReference type="SAM" id="SignalP"/>
    </source>
</evidence>
<dbReference type="GO" id="GO:0032259">
    <property type="term" value="P:methylation"/>
    <property type="evidence" value="ECO:0007669"/>
    <property type="project" value="UniProtKB-KW"/>
</dbReference>
<evidence type="ECO:0000313" key="8">
    <source>
        <dbReference type="Proteomes" id="UP001212152"/>
    </source>
</evidence>
<keyword evidence="2 5" id="KW-0812">Transmembrane</keyword>
<feature type="transmembrane region" description="Helical" evidence="5">
    <location>
        <begin position="56"/>
        <end position="78"/>
    </location>
</feature>
<gene>
    <name evidence="7" type="ORF">HDU87_005963</name>
</gene>
<evidence type="ECO:0000256" key="3">
    <source>
        <dbReference type="ARBA" id="ARBA00022989"/>
    </source>
</evidence>
<name>A0AAD5XQ72_9FUNG</name>
<protein>
    <recommendedName>
        <fullName evidence="5">Protein-S-isoprenylcysteine O-methyltransferase</fullName>
        <ecNumber evidence="5">2.1.1.100</ecNumber>
    </recommendedName>
</protein>
<dbReference type="EC" id="2.1.1.100" evidence="5"/>
<comment type="caution">
    <text evidence="5">Lacks conserved residue(s) required for the propagation of feature annotation.</text>
</comment>
<keyword evidence="5" id="KW-0489">Methyltransferase</keyword>
<feature type="transmembrane region" description="Helical" evidence="5">
    <location>
        <begin position="138"/>
        <end position="159"/>
    </location>
</feature>
<evidence type="ECO:0000256" key="5">
    <source>
        <dbReference type="RuleBase" id="RU362022"/>
    </source>
</evidence>
<dbReference type="AlphaFoldDB" id="A0AAD5XQ72"/>
<feature type="chain" id="PRO_5042234196" description="Protein-S-isoprenylcysteine O-methyltransferase" evidence="6">
    <location>
        <begin position="17"/>
        <end position="213"/>
    </location>
</feature>
<dbReference type="PANTHER" id="PTHR43847:SF1">
    <property type="entry name" value="BLL3993 PROTEIN"/>
    <property type="match status" value="1"/>
</dbReference>
<dbReference type="GO" id="GO:0004671">
    <property type="term" value="F:protein C-terminal S-isoprenylcysteine carboxyl O-methyltransferase activity"/>
    <property type="evidence" value="ECO:0007669"/>
    <property type="project" value="UniProtKB-EC"/>
</dbReference>
<proteinExistence type="inferred from homology"/>
<dbReference type="Gene3D" id="1.20.120.1630">
    <property type="match status" value="1"/>
</dbReference>
<evidence type="ECO:0000313" key="7">
    <source>
        <dbReference type="EMBL" id="KAJ3183847.1"/>
    </source>
</evidence>
<comment type="catalytic activity">
    <reaction evidence="5">
        <text>[protein]-C-terminal S-[(2E,6E)-farnesyl]-L-cysteine + S-adenosyl-L-methionine = [protein]-C-terminal S-[(2E,6E)-farnesyl]-L-cysteine methyl ester + S-adenosyl-L-homocysteine</text>
        <dbReference type="Rhea" id="RHEA:21672"/>
        <dbReference type="Rhea" id="RHEA-COMP:12125"/>
        <dbReference type="Rhea" id="RHEA-COMP:12126"/>
        <dbReference type="ChEBI" id="CHEBI:57856"/>
        <dbReference type="ChEBI" id="CHEBI:59789"/>
        <dbReference type="ChEBI" id="CHEBI:90510"/>
        <dbReference type="ChEBI" id="CHEBI:90511"/>
        <dbReference type="EC" id="2.1.1.100"/>
    </reaction>
</comment>
<dbReference type="GO" id="GO:0005789">
    <property type="term" value="C:endoplasmic reticulum membrane"/>
    <property type="evidence" value="ECO:0007669"/>
    <property type="project" value="UniProtKB-SubCell"/>
</dbReference>
<reference evidence="7" key="1">
    <citation type="submission" date="2020-05" db="EMBL/GenBank/DDBJ databases">
        <title>Phylogenomic resolution of chytrid fungi.</title>
        <authorList>
            <person name="Stajich J.E."/>
            <person name="Amses K."/>
            <person name="Simmons R."/>
            <person name="Seto K."/>
            <person name="Myers J."/>
            <person name="Bonds A."/>
            <person name="Quandt C.A."/>
            <person name="Barry K."/>
            <person name="Liu P."/>
            <person name="Grigoriev I."/>
            <person name="Longcore J.E."/>
            <person name="James T.Y."/>
        </authorList>
    </citation>
    <scope>NUCLEOTIDE SEQUENCE</scope>
    <source>
        <strain evidence="7">JEL0379</strain>
    </source>
</reference>
<keyword evidence="4 5" id="KW-0472">Membrane</keyword>
<comment type="subcellular location">
    <subcellularLocation>
        <location evidence="5">Endoplasmic reticulum membrane</location>
        <topology evidence="5">Multi-pass membrane protein</topology>
    </subcellularLocation>
    <subcellularLocation>
        <location evidence="1">Membrane</location>
        <topology evidence="1">Multi-pass membrane protein</topology>
    </subcellularLocation>
</comment>
<keyword evidence="5" id="KW-0808">Transferase</keyword>
<dbReference type="PANTHER" id="PTHR43847">
    <property type="entry name" value="BLL3993 PROTEIN"/>
    <property type="match status" value="1"/>
</dbReference>
<keyword evidence="3 5" id="KW-1133">Transmembrane helix</keyword>
<evidence type="ECO:0000256" key="2">
    <source>
        <dbReference type="ARBA" id="ARBA00022692"/>
    </source>
</evidence>
<evidence type="ECO:0000256" key="4">
    <source>
        <dbReference type="ARBA" id="ARBA00023136"/>
    </source>
</evidence>
<keyword evidence="5" id="KW-0256">Endoplasmic reticulum</keyword>
<keyword evidence="6" id="KW-0732">Signal</keyword>
<evidence type="ECO:0000256" key="1">
    <source>
        <dbReference type="ARBA" id="ARBA00004141"/>
    </source>
</evidence>
<accession>A0AAD5XQ72</accession>
<sequence>MPFVYWSKCIAAGVLALGLYQSFAPPTSIEHTTGAAGGGKPSTKDRAAGAIAVGSFLRPFLAACRIALPGIFLYYIFIAGYPDLGYAVRPWTPLEMLAVAAGVSGTLLRRAAYAELGKLFTYKLTVQKDHELVGTGPYALLLHPSYTGLALSVVGYVLFYFSLPLWVLAAGAAIGATGVIVRILDEEEMLKAHFGAKWAAHASKRWRVVPFVW</sequence>
<dbReference type="Pfam" id="PF04140">
    <property type="entry name" value="ICMT"/>
    <property type="match status" value="1"/>
</dbReference>
<dbReference type="Proteomes" id="UP001212152">
    <property type="component" value="Unassembled WGS sequence"/>
</dbReference>
<dbReference type="InterPro" id="IPR007269">
    <property type="entry name" value="ICMT_MeTrfase"/>
</dbReference>
<keyword evidence="8" id="KW-1185">Reference proteome</keyword>
<keyword evidence="5" id="KW-0949">S-adenosyl-L-methionine</keyword>
<feature type="signal peptide" evidence="6">
    <location>
        <begin position="1"/>
        <end position="16"/>
    </location>
</feature>
<dbReference type="InterPro" id="IPR052527">
    <property type="entry name" value="Metal_cation-efflux_comp"/>
</dbReference>
<feature type="transmembrane region" description="Helical" evidence="5">
    <location>
        <begin position="165"/>
        <end position="184"/>
    </location>
</feature>
<organism evidence="7 8">
    <name type="scientific">Geranomyces variabilis</name>
    <dbReference type="NCBI Taxonomy" id="109894"/>
    <lineage>
        <taxon>Eukaryota</taxon>
        <taxon>Fungi</taxon>
        <taxon>Fungi incertae sedis</taxon>
        <taxon>Chytridiomycota</taxon>
        <taxon>Chytridiomycota incertae sedis</taxon>
        <taxon>Chytridiomycetes</taxon>
        <taxon>Spizellomycetales</taxon>
        <taxon>Powellomycetaceae</taxon>
        <taxon>Geranomyces</taxon>
    </lineage>
</organism>
<comment type="similarity">
    <text evidence="5">Belongs to the class VI-like SAM-binding methyltransferase superfamily. Isoprenylcysteine carboxyl methyltransferase family.</text>
</comment>